<protein>
    <submittedName>
        <fullName evidence="1">Uncharacterized protein</fullName>
    </submittedName>
</protein>
<keyword evidence="2" id="KW-1185">Reference proteome</keyword>
<proteinExistence type="predicted"/>
<accession>A0AAW0AV94</accession>
<dbReference type="EMBL" id="JAWWNJ010000048">
    <property type="protein sequence ID" value="KAK7017391.1"/>
    <property type="molecule type" value="Genomic_DNA"/>
</dbReference>
<reference evidence="1 2" key="1">
    <citation type="journal article" date="2024" name="J Genomics">
        <title>Draft genome sequencing and assembly of Favolaschia claudopus CIRM-BRFM 2984 isolated from oak limbs.</title>
        <authorList>
            <person name="Navarro D."/>
            <person name="Drula E."/>
            <person name="Chaduli D."/>
            <person name="Cazenave R."/>
            <person name="Ahrendt S."/>
            <person name="Wang J."/>
            <person name="Lipzen A."/>
            <person name="Daum C."/>
            <person name="Barry K."/>
            <person name="Grigoriev I.V."/>
            <person name="Favel A."/>
            <person name="Rosso M.N."/>
            <person name="Martin F."/>
        </authorList>
    </citation>
    <scope>NUCLEOTIDE SEQUENCE [LARGE SCALE GENOMIC DNA]</scope>
    <source>
        <strain evidence="1 2">CIRM-BRFM 2984</strain>
    </source>
</reference>
<evidence type="ECO:0000313" key="2">
    <source>
        <dbReference type="Proteomes" id="UP001362999"/>
    </source>
</evidence>
<comment type="caution">
    <text evidence="1">The sequence shown here is derived from an EMBL/GenBank/DDBJ whole genome shotgun (WGS) entry which is preliminary data.</text>
</comment>
<organism evidence="1 2">
    <name type="scientific">Favolaschia claudopus</name>
    <dbReference type="NCBI Taxonomy" id="2862362"/>
    <lineage>
        <taxon>Eukaryota</taxon>
        <taxon>Fungi</taxon>
        <taxon>Dikarya</taxon>
        <taxon>Basidiomycota</taxon>
        <taxon>Agaricomycotina</taxon>
        <taxon>Agaricomycetes</taxon>
        <taxon>Agaricomycetidae</taxon>
        <taxon>Agaricales</taxon>
        <taxon>Marasmiineae</taxon>
        <taxon>Mycenaceae</taxon>
        <taxon>Favolaschia</taxon>
    </lineage>
</organism>
<evidence type="ECO:0000313" key="1">
    <source>
        <dbReference type="EMBL" id="KAK7017391.1"/>
    </source>
</evidence>
<sequence length="205" mass="23169">MAITDGATWRGRCRKTRIERDEPRGINVANGGGEVKLTRAEPALGDAAWRNRMSVQPFRMVMVPRKWNVQTMGAVRCSKHPRQGYGRISETFGKRGNASPCSGYHERSPCAISSREAPKDRLNLSLIEWMESEPTALGDAAKELTEKASHGVAAVLMQSTLGESKQQPGRYARRKLREVSMNKNFSHWEMRKWLESPRNDEAEQE</sequence>
<gene>
    <name evidence="1" type="ORF">R3P38DRAFT_2785131</name>
</gene>
<dbReference type="Proteomes" id="UP001362999">
    <property type="component" value="Unassembled WGS sequence"/>
</dbReference>
<dbReference type="AlphaFoldDB" id="A0AAW0AV94"/>
<name>A0AAW0AV94_9AGAR</name>